<feature type="transmembrane region" description="Helical" evidence="12">
    <location>
        <begin position="246"/>
        <end position="268"/>
    </location>
</feature>
<evidence type="ECO:0000256" key="2">
    <source>
        <dbReference type="ARBA" id="ARBA00022448"/>
    </source>
</evidence>
<protein>
    <submittedName>
        <fullName evidence="15">PTS transporter subunit EIIC</fullName>
    </submittedName>
</protein>
<dbReference type="InterPro" id="IPR050558">
    <property type="entry name" value="PTS_Sugar-Specific_Components"/>
</dbReference>
<keyword evidence="9 12" id="KW-1133">Transmembrane helix</keyword>
<feature type="transmembrane region" description="Helical" evidence="12">
    <location>
        <begin position="180"/>
        <end position="197"/>
    </location>
</feature>
<dbReference type="PANTHER" id="PTHR30175:SF1">
    <property type="entry name" value="PTS SYSTEM ARBUTIN-, CELLOBIOSE-, AND SALICIN-SPECIFIC EIIBC COMPONENT-RELATED"/>
    <property type="match status" value="1"/>
</dbReference>
<dbReference type="GO" id="GO:0009401">
    <property type="term" value="P:phosphoenolpyruvate-dependent sugar phosphotransferase system"/>
    <property type="evidence" value="ECO:0007669"/>
    <property type="project" value="UniProtKB-KW"/>
</dbReference>
<evidence type="ECO:0000256" key="8">
    <source>
        <dbReference type="ARBA" id="ARBA00022777"/>
    </source>
</evidence>
<feature type="transmembrane region" description="Helical" evidence="12">
    <location>
        <begin position="288"/>
        <end position="309"/>
    </location>
</feature>
<evidence type="ECO:0000256" key="12">
    <source>
        <dbReference type="SAM" id="Phobius"/>
    </source>
</evidence>
<dbReference type="GeneID" id="79021904"/>
<dbReference type="Proteomes" id="UP000595276">
    <property type="component" value="Chromosome"/>
</dbReference>
<reference evidence="15 16" key="1">
    <citation type="submission" date="2020-12" db="EMBL/GenBank/DDBJ databases">
        <title>FDA dAtabase for Regulatory Grade micrObial Sequences (FDA-ARGOS): Supporting development and validation of Infectious Disease Dx tests.</title>
        <authorList>
            <person name="Sproer C."/>
            <person name="Gronow S."/>
            <person name="Severitt S."/>
            <person name="Schroder I."/>
            <person name="Tallon L."/>
            <person name="Sadzewicz L."/>
            <person name="Zhao X."/>
            <person name="Boylan J."/>
            <person name="Ott S."/>
            <person name="Bowen H."/>
            <person name="Vavikolanu K."/>
            <person name="Mehta A."/>
            <person name="Aluvathingal J."/>
            <person name="Nadendla S."/>
            <person name="Lowell S."/>
            <person name="Myers T."/>
            <person name="Yan Y."/>
            <person name="Sichtig H."/>
        </authorList>
    </citation>
    <scope>NUCLEOTIDE SEQUENCE [LARGE SCALE GENOMIC DNA]</scope>
    <source>
        <strain evidence="15 16">FDAARGOS_988</strain>
    </source>
</reference>
<evidence type="ECO:0000259" key="14">
    <source>
        <dbReference type="PROSITE" id="PS51103"/>
    </source>
</evidence>
<dbReference type="InterPro" id="IPR003352">
    <property type="entry name" value="PTS_EIIC"/>
</dbReference>
<proteinExistence type="predicted"/>
<organism evidence="15 16">
    <name type="scientific">Anaerococcus vaginalis</name>
    <dbReference type="NCBI Taxonomy" id="33037"/>
    <lineage>
        <taxon>Bacteria</taxon>
        <taxon>Bacillati</taxon>
        <taxon>Bacillota</taxon>
        <taxon>Tissierellia</taxon>
        <taxon>Tissierellales</taxon>
        <taxon>Peptoniphilaceae</taxon>
        <taxon>Anaerococcus</taxon>
    </lineage>
</organism>
<feature type="transmembrane region" description="Helical" evidence="12">
    <location>
        <begin position="362"/>
        <end position="382"/>
    </location>
</feature>
<dbReference type="PROSITE" id="PS51103">
    <property type="entry name" value="PTS_EIIC_TYPE_1"/>
    <property type="match status" value="1"/>
</dbReference>
<evidence type="ECO:0000259" key="13">
    <source>
        <dbReference type="PROSITE" id="PS51098"/>
    </source>
</evidence>
<evidence type="ECO:0000256" key="6">
    <source>
        <dbReference type="ARBA" id="ARBA00022683"/>
    </source>
</evidence>
<feature type="transmembrane region" description="Helical" evidence="12">
    <location>
        <begin position="429"/>
        <end position="452"/>
    </location>
</feature>
<evidence type="ECO:0000256" key="7">
    <source>
        <dbReference type="ARBA" id="ARBA00022692"/>
    </source>
</evidence>
<evidence type="ECO:0000256" key="3">
    <source>
        <dbReference type="ARBA" id="ARBA00022475"/>
    </source>
</evidence>
<evidence type="ECO:0000313" key="15">
    <source>
        <dbReference type="EMBL" id="QQB62668.1"/>
    </source>
</evidence>
<evidence type="ECO:0000313" key="16">
    <source>
        <dbReference type="Proteomes" id="UP000595276"/>
    </source>
</evidence>
<dbReference type="SUPFAM" id="SSF55604">
    <property type="entry name" value="Glucose permease domain IIB"/>
    <property type="match status" value="1"/>
</dbReference>
<keyword evidence="4" id="KW-0762">Sugar transport</keyword>
<feature type="domain" description="PTS EIIB type-1" evidence="13">
    <location>
        <begin position="2"/>
        <end position="84"/>
    </location>
</feature>
<dbReference type="InterPro" id="IPR036878">
    <property type="entry name" value="Glu_permease_IIB"/>
</dbReference>
<dbReference type="KEGG" id="avg:I6H45_04100"/>
<dbReference type="GO" id="GO:0008982">
    <property type="term" value="F:protein-N(PI)-phosphohistidine-sugar phosphotransferase activity"/>
    <property type="evidence" value="ECO:0007669"/>
    <property type="project" value="InterPro"/>
</dbReference>
<feature type="transmembrane region" description="Helical" evidence="12">
    <location>
        <begin position="149"/>
        <end position="168"/>
    </location>
</feature>
<feature type="transmembrane region" description="Helical" evidence="12">
    <location>
        <begin position="217"/>
        <end position="234"/>
    </location>
</feature>
<evidence type="ECO:0000256" key="5">
    <source>
        <dbReference type="ARBA" id="ARBA00022679"/>
    </source>
</evidence>
<dbReference type="Pfam" id="PF00367">
    <property type="entry name" value="PTS_EIIB"/>
    <property type="match status" value="1"/>
</dbReference>
<feature type="transmembrane region" description="Helical" evidence="12">
    <location>
        <begin position="330"/>
        <end position="350"/>
    </location>
</feature>
<sequence>MNSLGKKILDLMGGENNIIKLTYCATRLRPTFKSYDLVKVDEIKKLDGVVGVVDDKNRFQIIIGTNVESIYNQIIDNSNINSEKKVDILIEDDLKLEESKQGILDRFISFVVSVFRPLLPLFAGSGLIRGFTILAIELGILERGSTTDIILTSAATSVFSILSILVAMSTAKQLKCSMPIAAAIMAAVSMPGFLNLMNGNPGTVVSLFGLPVTVFEYSGQVIPPILLVFVQSKIENKLKKVLPSSLHLVAIPTILIITMIPLLTVVIGPVGNYISIGIAKFVEVITSWNNIITGAIVGGIWNILIMFGVHWAPNTTVIIPQISTTGSSSLIAYGATANFGMAGAAFAIFLKSKDKKLKNFSVSSIMSVFLSGIVEPAIYGLGVPFKTPLIAGCLGAAMGGAFMGAFNVVGYAFVFGGLTTIPAFAGPTLWAYCVGLAIAFFGGMILTLLLGWKEENKVKGEIDE</sequence>
<feature type="transmembrane region" description="Helical" evidence="12">
    <location>
        <begin position="389"/>
        <end position="414"/>
    </location>
</feature>
<dbReference type="AlphaFoldDB" id="A0A7T4F2C2"/>
<dbReference type="PANTHER" id="PTHR30175">
    <property type="entry name" value="PHOSPHOTRANSFERASE SYSTEM TRANSPORT PROTEIN"/>
    <property type="match status" value="1"/>
</dbReference>
<comment type="subcellular location">
    <subcellularLocation>
        <location evidence="1">Cell membrane</location>
        <topology evidence="1">Multi-pass membrane protein</topology>
    </subcellularLocation>
</comment>
<dbReference type="GO" id="GO:0005886">
    <property type="term" value="C:plasma membrane"/>
    <property type="evidence" value="ECO:0007669"/>
    <property type="project" value="UniProtKB-SubCell"/>
</dbReference>
<keyword evidence="8" id="KW-0418">Kinase</keyword>
<gene>
    <name evidence="15" type="ORF">I6H45_04100</name>
</gene>
<evidence type="ECO:0000256" key="1">
    <source>
        <dbReference type="ARBA" id="ARBA00004651"/>
    </source>
</evidence>
<keyword evidence="3" id="KW-1003">Cell membrane</keyword>
<accession>A0A7T4F2C2</accession>
<dbReference type="RefSeq" id="WP_004838647.1">
    <property type="nucleotide sequence ID" value="NZ_CP066014.1"/>
</dbReference>
<dbReference type="InterPro" id="IPR013013">
    <property type="entry name" value="PTS_EIIC_1"/>
</dbReference>
<evidence type="ECO:0000256" key="9">
    <source>
        <dbReference type="ARBA" id="ARBA00022989"/>
    </source>
</evidence>
<dbReference type="GO" id="GO:0016301">
    <property type="term" value="F:kinase activity"/>
    <property type="evidence" value="ECO:0007669"/>
    <property type="project" value="UniProtKB-KW"/>
</dbReference>
<dbReference type="EMBL" id="CP066014">
    <property type="protein sequence ID" value="QQB62668.1"/>
    <property type="molecule type" value="Genomic_DNA"/>
</dbReference>
<dbReference type="Gene3D" id="3.30.1360.60">
    <property type="entry name" value="Glucose permease domain IIB"/>
    <property type="match status" value="1"/>
</dbReference>
<feature type="domain" description="PTS EIIC type-1" evidence="14">
    <location>
        <begin position="109"/>
        <end position="464"/>
    </location>
</feature>
<dbReference type="InterPro" id="IPR001996">
    <property type="entry name" value="PTS_IIB_1"/>
</dbReference>
<dbReference type="PROSITE" id="PS51098">
    <property type="entry name" value="PTS_EIIB_TYPE_1"/>
    <property type="match status" value="1"/>
</dbReference>
<keyword evidence="7 12" id="KW-0812">Transmembrane</keyword>
<keyword evidence="5" id="KW-0808">Transferase</keyword>
<evidence type="ECO:0000256" key="11">
    <source>
        <dbReference type="PROSITE-ProRule" id="PRU00421"/>
    </source>
</evidence>
<dbReference type="InterPro" id="IPR018113">
    <property type="entry name" value="PTrfase_EIIB_Cys"/>
</dbReference>
<name>A0A7T4F2C2_9FIRM</name>
<dbReference type="Pfam" id="PF02378">
    <property type="entry name" value="PTS_EIIC"/>
    <property type="match status" value="1"/>
</dbReference>
<keyword evidence="2" id="KW-0813">Transport</keyword>
<keyword evidence="6" id="KW-0598">Phosphotransferase system</keyword>
<dbReference type="CDD" id="cd00212">
    <property type="entry name" value="PTS_IIB_glc"/>
    <property type="match status" value="1"/>
</dbReference>
<keyword evidence="10 12" id="KW-0472">Membrane</keyword>
<dbReference type="GO" id="GO:0090563">
    <property type="term" value="F:protein-phosphocysteine-sugar phosphotransferase activity"/>
    <property type="evidence" value="ECO:0007669"/>
    <property type="project" value="TreeGrafter"/>
</dbReference>
<feature type="active site" description="Phosphocysteine intermediate; for EIIB activity" evidence="11">
    <location>
        <position position="24"/>
    </location>
</feature>
<evidence type="ECO:0000256" key="10">
    <source>
        <dbReference type="ARBA" id="ARBA00023136"/>
    </source>
</evidence>
<evidence type="ECO:0000256" key="4">
    <source>
        <dbReference type="ARBA" id="ARBA00022597"/>
    </source>
</evidence>